<comment type="caution">
    <text evidence="3">The sequence shown here is derived from an EMBL/GenBank/DDBJ whole genome shotgun (WGS) entry which is preliminary data.</text>
</comment>
<sequence>MTGPQQWWRAAVSPGADDTAPAPRWARFIDGIDGGVGAVDGGDLNPAGGGSLGPADCFAPVLAPVSAAAAGLLTDAAAAAVAGARVDLAPVIGAWTRTLTARLAGIAARALVSDMAAASAAGTLRGASSRDRFTDFVAQVAAHGSMRRIAARYPVLGRLLGVAALNAVAATAELLRRFAEDRPSLVADLLGADPGELVAVDSLGGDPHDAGRTVALLRFAGGALVVYKPRPLDLHLRYERVVAWLNDRTSGLDLRTARCLARPGYGWVEHIAARDCADQQGVDRFYRRQGAILAVLYALDGADMHFENLIAQGEHPVLVDVETLFHPTIPPATVTGGDPAADALAASVCRTALLPQLVVGENGVVDLSGLGGDAGALYPRSGGSWAHAGTDRMRMVRDPLPVAGADNRPKVGGRAAAPEQHVPALLAGFREAYQAVTAHRDALDSGPLRGADADAIRVVARPTQVYVTLAVETTHPDALRSWSDRDRALGLLHREADGDPVRARLAEHEVAQLHDGDIPLFTARAGSRDLCSPGGGRVPDALAVTPLAGVLAKTAAMDEMDRHDQEWLITAAMATRAEEARHRGAPSGTDFDAVAPAPARLLAAVCDLADELVARALHGHGRANWLGVELMDERYWSLGPLGAGVGDGYTGVALFLAEVAGLTGAARYADLAAAALAPLPRLLGALEADTDAAGMVGCGFHGLGGIAYAAARVGVLLADPALHDIAVRCAALVAAAERARALDAEDLSVATGAAGGLAAAATLRRDYGVGEAEVVVTLLAERAEAAGGRVRAPGFARGRAGVGWALAAAGATAAGRALLDDTGPDDPADPGWCAGLAGFVAADARARAQWAKVLSELPPRADMSLCHGEAGRLEALACLGDRSAAADRERVAGRLLGALESNGPVCGTPGAIVSPGLLTGLSGIGFGLLRAGFAHAVPSVLLLGNGPERRQPPELVRDNTERDNNEQRLRR</sequence>
<dbReference type="Proteomes" id="UP001596157">
    <property type="component" value="Unassembled WGS sequence"/>
</dbReference>
<feature type="compositionally biased region" description="Basic and acidic residues" evidence="1">
    <location>
        <begin position="947"/>
        <end position="971"/>
    </location>
</feature>
<gene>
    <name evidence="3" type="ORF">ACFPM7_05515</name>
</gene>
<name>A0ABW0EGH9_9PSEU</name>
<protein>
    <submittedName>
        <fullName evidence="3">Type 2 lanthipeptide synthetase LanM family protein</fullName>
    </submittedName>
</protein>
<evidence type="ECO:0000313" key="3">
    <source>
        <dbReference type="EMBL" id="MFC5286502.1"/>
    </source>
</evidence>
<reference evidence="4" key="1">
    <citation type="journal article" date="2019" name="Int. J. Syst. Evol. Microbiol.">
        <title>The Global Catalogue of Microorganisms (GCM) 10K type strain sequencing project: providing services to taxonomists for standard genome sequencing and annotation.</title>
        <authorList>
            <consortium name="The Broad Institute Genomics Platform"/>
            <consortium name="The Broad Institute Genome Sequencing Center for Infectious Disease"/>
            <person name="Wu L."/>
            <person name="Ma J."/>
        </authorList>
    </citation>
    <scope>NUCLEOTIDE SEQUENCE [LARGE SCALE GENOMIC DNA]</scope>
    <source>
        <strain evidence="4">CCUG 59778</strain>
    </source>
</reference>
<dbReference type="InterPro" id="IPR017146">
    <property type="entry name" value="Lanti_2_LanM"/>
</dbReference>
<accession>A0ABW0EGH9</accession>
<feature type="domain" description="Lantibiotic biosynthesis protein dehydration" evidence="2">
    <location>
        <begin position="153"/>
        <end position="523"/>
    </location>
</feature>
<dbReference type="Gene3D" id="1.50.10.10">
    <property type="match status" value="1"/>
</dbReference>
<proteinExistence type="predicted"/>
<dbReference type="InterPro" id="IPR007822">
    <property type="entry name" value="LANC-like"/>
</dbReference>
<dbReference type="InterPro" id="IPR025410">
    <property type="entry name" value="Lant_dehyd"/>
</dbReference>
<evidence type="ECO:0000256" key="1">
    <source>
        <dbReference type="SAM" id="MobiDB-lite"/>
    </source>
</evidence>
<dbReference type="RefSeq" id="WP_378244491.1">
    <property type="nucleotide sequence ID" value="NZ_JBHSKF010000002.1"/>
</dbReference>
<dbReference type="PIRSF" id="PIRSF037228">
    <property type="entry name" value="Lant_mod_RumM"/>
    <property type="match status" value="1"/>
</dbReference>
<dbReference type="NCBIfam" id="TIGR03897">
    <property type="entry name" value="lanti_2_LanM"/>
    <property type="match status" value="1"/>
</dbReference>
<dbReference type="EMBL" id="JBHSKF010000002">
    <property type="protein sequence ID" value="MFC5286502.1"/>
    <property type="molecule type" value="Genomic_DNA"/>
</dbReference>
<dbReference type="Pfam" id="PF13575">
    <property type="entry name" value="DUF4135"/>
    <property type="match status" value="1"/>
</dbReference>
<organism evidence="3 4">
    <name type="scientific">Actinokineospora guangxiensis</name>
    <dbReference type="NCBI Taxonomy" id="1490288"/>
    <lineage>
        <taxon>Bacteria</taxon>
        <taxon>Bacillati</taxon>
        <taxon>Actinomycetota</taxon>
        <taxon>Actinomycetes</taxon>
        <taxon>Pseudonocardiales</taxon>
        <taxon>Pseudonocardiaceae</taxon>
        <taxon>Actinokineospora</taxon>
    </lineage>
</organism>
<dbReference type="CDD" id="cd04792">
    <property type="entry name" value="LanM-like"/>
    <property type="match status" value="1"/>
</dbReference>
<dbReference type="Pfam" id="PF05147">
    <property type="entry name" value="LANC_like"/>
    <property type="match status" value="1"/>
</dbReference>
<feature type="region of interest" description="Disordered" evidence="1">
    <location>
        <begin position="944"/>
        <end position="971"/>
    </location>
</feature>
<dbReference type="SMART" id="SM01260">
    <property type="entry name" value="LANC_like"/>
    <property type="match status" value="1"/>
</dbReference>
<dbReference type="InterPro" id="IPR012341">
    <property type="entry name" value="6hp_glycosidase-like_sf"/>
</dbReference>
<evidence type="ECO:0000259" key="2">
    <source>
        <dbReference type="Pfam" id="PF13575"/>
    </source>
</evidence>
<dbReference type="SUPFAM" id="SSF158745">
    <property type="entry name" value="LanC-like"/>
    <property type="match status" value="1"/>
</dbReference>
<evidence type="ECO:0000313" key="4">
    <source>
        <dbReference type="Proteomes" id="UP001596157"/>
    </source>
</evidence>
<keyword evidence="4" id="KW-1185">Reference proteome</keyword>